<dbReference type="FunFam" id="1.50.40.10:FF:000034">
    <property type="entry name" value="Mitochondrial 2-oxodicarboxylate carrier"/>
    <property type="match status" value="1"/>
</dbReference>
<dbReference type="PANTHER" id="PTHR46356:SF1">
    <property type="entry name" value="MITOCHONDRIAL 2-OXODICARBOXYLATE CARRIER"/>
    <property type="match status" value="1"/>
</dbReference>
<accession>A0A1V6NEH9</accession>
<keyword evidence="4 10" id="KW-0812">Transmembrane</keyword>
<dbReference type="EMBL" id="MDYM01000010">
    <property type="protein sequence ID" value="OQD62999.1"/>
    <property type="molecule type" value="Genomic_DNA"/>
</dbReference>
<sequence length="758" mass="80937">MLSGSMLLLHALIILCSLPQFPALVSAENTNRSVNLESKEAETSPSLPALILQRNAAITSQLAAGPALGVKKMSEDEGEKFFLDYWSFGDDSSSGNISERYLSDEDGFSPARFVAQSYPFGPAYSLGSDGDSQFLHRENNDSANNLFEKRDFKCPTGTTACVSIGRSDRCCGSGETCEIVADTGHGNVGCCPSWKTCSGMIGSCQSAYITVITVSVHSTVVLSTVTYSTKPQDTTSTSTSCSSSTTSPHNSKSTTNDGLAPPARPTNLSTVTSATRGSDVCPTGFYACSAVYQGGCCRTGRDCDTTSCPTTSSTTIISDGVTIVAPVATTMPHSGGNRCAQGWFHCADTVGGGCCPMGFACGASCTARDIAFGTTIAKEQATATSGAGVVHRAESYRLLHSDLITESPRHRQPPLFSLLLSPTLVLFRYSAIMSETPQAPLPFVYQFAAGAVAGVSEILIMYGSPLPFLGRMTTFIGDMPGIVWKLDPIDDVQLQTGPPVPGVDHYNGMFDCFRKIVKNEGASRLYRGISAPILMEAPKRATKFAANDSWGAFYRNLFGVDKQTQGLATLTGATAGATEAFVVVPFELVKIRLQDKAQAHKYNGMFDVVKKIVAAEGPLAMYNGLESTMWRHVLWNAGYFGCIFQVRAQLPAVEPGNKNQQTRNDLIAGSVGGITGTILNTPMDVVKSRIQNTSKVPGQVAKYNWAWPALGTVMKEEGFAALYKGFTPKVLRLGPGGGILLVVYTGVMDFFRNMRDQK</sequence>
<comment type="similarity">
    <text evidence="2">Belongs to the mitochondrial carrier (TC 2.A.29) family.</text>
</comment>
<comment type="subcellular location">
    <subcellularLocation>
        <location evidence="1">Mitochondrion inner membrane</location>
        <topology evidence="1">Multi-pass membrane protein</topology>
    </subcellularLocation>
</comment>
<keyword evidence="5" id="KW-0677">Repeat</keyword>
<dbReference type="PROSITE" id="PS50920">
    <property type="entry name" value="SOLCAR"/>
    <property type="match status" value="3"/>
</dbReference>
<feature type="repeat" description="Solcar" evidence="10">
    <location>
        <begin position="563"/>
        <end position="649"/>
    </location>
</feature>
<evidence type="ECO:0000256" key="5">
    <source>
        <dbReference type="ARBA" id="ARBA00022737"/>
    </source>
</evidence>
<dbReference type="Proteomes" id="UP000191408">
    <property type="component" value="Unassembled WGS sequence"/>
</dbReference>
<protein>
    <recommendedName>
        <fullName evidence="15">Mitochondrial thiamine pyrophosphate carrier 1</fullName>
    </recommendedName>
</protein>
<keyword evidence="14" id="KW-1185">Reference proteome</keyword>
<evidence type="ECO:0000256" key="4">
    <source>
        <dbReference type="ARBA" id="ARBA00022692"/>
    </source>
</evidence>
<comment type="caution">
    <text evidence="13">The sequence shown here is derived from an EMBL/GenBank/DDBJ whole genome shotgun (WGS) entry which is preliminary data.</text>
</comment>
<evidence type="ECO:0008006" key="15">
    <source>
        <dbReference type="Google" id="ProtNLM"/>
    </source>
</evidence>
<keyword evidence="8" id="KW-0496">Mitochondrion</keyword>
<evidence type="ECO:0000256" key="6">
    <source>
        <dbReference type="ARBA" id="ARBA00022792"/>
    </source>
</evidence>
<feature type="chain" id="PRO_5012845106" description="Mitochondrial thiamine pyrophosphate carrier 1" evidence="12">
    <location>
        <begin position="28"/>
        <end position="758"/>
    </location>
</feature>
<evidence type="ECO:0000256" key="3">
    <source>
        <dbReference type="ARBA" id="ARBA00022448"/>
    </source>
</evidence>
<dbReference type="GO" id="GO:0006839">
    <property type="term" value="P:mitochondrial transport"/>
    <property type="evidence" value="ECO:0007669"/>
    <property type="project" value="UniProtKB-ARBA"/>
</dbReference>
<evidence type="ECO:0000256" key="11">
    <source>
        <dbReference type="SAM" id="MobiDB-lite"/>
    </source>
</evidence>
<dbReference type="GO" id="GO:0005743">
    <property type="term" value="C:mitochondrial inner membrane"/>
    <property type="evidence" value="ECO:0007669"/>
    <property type="project" value="UniProtKB-SubCell"/>
</dbReference>
<dbReference type="Gene3D" id="1.50.40.10">
    <property type="entry name" value="Mitochondrial carrier domain"/>
    <property type="match status" value="1"/>
</dbReference>
<dbReference type="InterPro" id="IPR018108">
    <property type="entry name" value="MCP_transmembrane"/>
</dbReference>
<organism evidence="13 14">
    <name type="scientific">Penicillium polonicum</name>
    <dbReference type="NCBI Taxonomy" id="60169"/>
    <lineage>
        <taxon>Eukaryota</taxon>
        <taxon>Fungi</taxon>
        <taxon>Dikarya</taxon>
        <taxon>Ascomycota</taxon>
        <taxon>Pezizomycotina</taxon>
        <taxon>Eurotiomycetes</taxon>
        <taxon>Eurotiomycetidae</taxon>
        <taxon>Eurotiales</taxon>
        <taxon>Aspergillaceae</taxon>
        <taxon>Penicillium</taxon>
    </lineage>
</organism>
<evidence type="ECO:0000256" key="12">
    <source>
        <dbReference type="SAM" id="SignalP"/>
    </source>
</evidence>
<keyword evidence="3" id="KW-0813">Transport</keyword>
<dbReference type="Pfam" id="PF00153">
    <property type="entry name" value="Mito_carr"/>
    <property type="match status" value="3"/>
</dbReference>
<dbReference type="InterPro" id="IPR051752">
    <property type="entry name" value="Mito_2-oxodicarb_carrier"/>
</dbReference>
<evidence type="ECO:0000256" key="2">
    <source>
        <dbReference type="ARBA" id="ARBA00006375"/>
    </source>
</evidence>
<dbReference type="OrthoDB" id="434783at2759"/>
<keyword evidence="6" id="KW-0999">Mitochondrion inner membrane</keyword>
<proteinExistence type="inferred from homology"/>
<name>A0A1V6NEH9_PENPO</name>
<evidence type="ECO:0000313" key="13">
    <source>
        <dbReference type="EMBL" id="OQD62999.1"/>
    </source>
</evidence>
<evidence type="ECO:0000256" key="9">
    <source>
        <dbReference type="ARBA" id="ARBA00023136"/>
    </source>
</evidence>
<reference evidence="14" key="1">
    <citation type="journal article" date="2017" name="Nat. Microbiol.">
        <title>Global analysis of biosynthetic gene clusters reveals vast potential of secondary metabolite production in Penicillium species.</title>
        <authorList>
            <person name="Nielsen J.C."/>
            <person name="Grijseels S."/>
            <person name="Prigent S."/>
            <person name="Ji B."/>
            <person name="Dainat J."/>
            <person name="Nielsen K.F."/>
            <person name="Frisvad J.C."/>
            <person name="Workman M."/>
            <person name="Nielsen J."/>
        </authorList>
    </citation>
    <scope>NUCLEOTIDE SEQUENCE [LARGE SCALE GENOMIC DNA]</scope>
    <source>
        <strain evidence="14">IBT 4502</strain>
    </source>
</reference>
<feature type="repeat" description="Solcar" evidence="10">
    <location>
        <begin position="472"/>
        <end position="553"/>
    </location>
</feature>
<dbReference type="SUPFAM" id="SSF103506">
    <property type="entry name" value="Mitochondrial carrier"/>
    <property type="match status" value="1"/>
</dbReference>
<gene>
    <name evidence="13" type="ORF">PENPOL_c010G05392</name>
</gene>
<dbReference type="InterPro" id="IPR023395">
    <property type="entry name" value="MCP_dom_sf"/>
</dbReference>
<feature type="repeat" description="Solcar" evidence="10">
    <location>
        <begin position="660"/>
        <end position="750"/>
    </location>
</feature>
<feature type="compositionally biased region" description="Low complexity" evidence="11">
    <location>
        <begin position="230"/>
        <end position="255"/>
    </location>
</feature>
<feature type="compositionally biased region" description="Polar residues" evidence="11">
    <location>
        <begin position="266"/>
        <end position="276"/>
    </location>
</feature>
<dbReference type="GO" id="GO:0005310">
    <property type="term" value="F:dicarboxylic acid transmembrane transporter activity"/>
    <property type="evidence" value="ECO:0007669"/>
    <property type="project" value="UniProtKB-ARBA"/>
</dbReference>
<evidence type="ECO:0000313" key="14">
    <source>
        <dbReference type="Proteomes" id="UP000191408"/>
    </source>
</evidence>
<keyword evidence="7" id="KW-1133">Transmembrane helix</keyword>
<dbReference type="AlphaFoldDB" id="A0A1V6NEH9"/>
<evidence type="ECO:0000256" key="1">
    <source>
        <dbReference type="ARBA" id="ARBA00004448"/>
    </source>
</evidence>
<evidence type="ECO:0000256" key="7">
    <source>
        <dbReference type="ARBA" id="ARBA00022989"/>
    </source>
</evidence>
<keyword evidence="9 10" id="KW-0472">Membrane</keyword>
<evidence type="ECO:0000256" key="10">
    <source>
        <dbReference type="PROSITE-ProRule" id="PRU00282"/>
    </source>
</evidence>
<evidence type="ECO:0000256" key="8">
    <source>
        <dbReference type="ARBA" id="ARBA00023128"/>
    </source>
</evidence>
<dbReference type="PANTHER" id="PTHR46356">
    <property type="entry name" value="MITOCHONDRIAL 2-OXODICARBOXYLATE CARRIER"/>
    <property type="match status" value="1"/>
</dbReference>
<feature type="signal peptide" evidence="12">
    <location>
        <begin position="1"/>
        <end position="27"/>
    </location>
</feature>
<feature type="region of interest" description="Disordered" evidence="11">
    <location>
        <begin position="230"/>
        <end position="276"/>
    </location>
</feature>
<keyword evidence="12" id="KW-0732">Signal</keyword>